<sequence>MPYLPTSQAFLEQSAQLLEAYPETTRITTKYHFPTETPGARSKRAKSQAKKAASSTSPSEPQTPSTQPQTQTTAPVAALTLKTYNPTTGIVLQYQTNKIAEVTRLITGLGKLAAGADVASLGLSAGAGLAGGDVEMVDAPVEEGVAVPAAAVSAGQGGKSQGQGQAGKGKKKGGKGKR</sequence>
<dbReference type="PANTHER" id="PTHR12834">
    <property type="entry name" value="SIGNAL RECOGNITION PARTICLE 9 KDA PROTEIN"/>
    <property type="match status" value="1"/>
</dbReference>
<dbReference type="GO" id="GO:0006614">
    <property type="term" value="P:SRP-dependent cotranslational protein targeting to membrane"/>
    <property type="evidence" value="ECO:0007669"/>
    <property type="project" value="InterPro"/>
</dbReference>
<dbReference type="EMBL" id="JAPVEA010000009">
    <property type="protein sequence ID" value="KAJ5433073.1"/>
    <property type="molecule type" value="Genomic_DNA"/>
</dbReference>
<evidence type="ECO:0000256" key="1">
    <source>
        <dbReference type="SAM" id="MobiDB-lite"/>
    </source>
</evidence>
<accession>A0AAD6BV07</accession>
<dbReference type="InterPro" id="IPR039914">
    <property type="entry name" value="SRP9-like"/>
</dbReference>
<reference evidence="3" key="1">
    <citation type="submission" date="2022-12" db="EMBL/GenBank/DDBJ databases">
        <authorList>
            <person name="Petersen C."/>
        </authorList>
    </citation>
    <scope>NUCLEOTIDE SEQUENCE</scope>
    <source>
        <strain evidence="3">IBT 16125</strain>
    </source>
</reference>
<evidence type="ECO:0000259" key="2">
    <source>
        <dbReference type="Pfam" id="PF05486"/>
    </source>
</evidence>
<organism evidence="3 4">
    <name type="scientific">Penicillium daleae</name>
    <dbReference type="NCBI Taxonomy" id="63821"/>
    <lineage>
        <taxon>Eukaryota</taxon>
        <taxon>Fungi</taxon>
        <taxon>Dikarya</taxon>
        <taxon>Ascomycota</taxon>
        <taxon>Pezizomycotina</taxon>
        <taxon>Eurotiomycetes</taxon>
        <taxon>Eurotiomycetidae</taxon>
        <taxon>Eurotiales</taxon>
        <taxon>Aspergillaceae</taxon>
        <taxon>Penicillium</taxon>
    </lineage>
</organism>
<proteinExistence type="predicted"/>
<feature type="domain" description="SRP9" evidence="2">
    <location>
        <begin position="5"/>
        <end position="114"/>
    </location>
</feature>
<comment type="caution">
    <text evidence="3">The sequence shown here is derived from an EMBL/GenBank/DDBJ whole genome shotgun (WGS) entry which is preliminary data.</text>
</comment>
<name>A0AAD6BV07_9EURO</name>
<dbReference type="Pfam" id="PF05486">
    <property type="entry name" value="SRP9-21"/>
    <property type="match status" value="1"/>
</dbReference>
<feature type="region of interest" description="Disordered" evidence="1">
    <location>
        <begin position="29"/>
        <end position="73"/>
    </location>
</feature>
<dbReference type="GeneID" id="81605854"/>
<dbReference type="PANTHER" id="PTHR12834:SF12">
    <property type="entry name" value="SIGNAL RECOGNITION PARTICLE 9 KDA PROTEIN"/>
    <property type="match status" value="1"/>
</dbReference>
<feature type="region of interest" description="Disordered" evidence="1">
    <location>
        <begin position="152"/>
        <end position="178"/>
    </location>
</feature>
<feature type="compositionally biased region" description="Low complexity" evidence="1">
    <location>
        <begin position="50"/>
        <end position="73"/>
    </location>
</feature>
<dbReference type="GO" id="GO:0005786">
    <property type="term" value="C:signal recognition particle, endoplasmic reticulum targeting"/>
    <property type="evidence" value="ECO:0007669"/>
    <property type="project" value="TreeGrafter"/>
</dbReference>
<reference evidence="3" key="2">
    <citation type="journal article" date="2023" name="IMA Fungus">
        <title>Comparative genomic study of the Penicillium genus elucidates a diverse pangenome and 15 lateral gene transfer events.</title>
        <authorList>
            <person name="Petersen C."/>
            <person name="Sorensen T."/>
            <person name="Nielsen M.R."/>
            <person name="Sondergaard T.E."/>
            <person name="Sorensen J.L."/>
            <person name="Fitzpatrick D.A."/>
            <person name="Frisvad J.C."/>
            <person name="Nielsen K.L."/>
        </authorList>
    </citation>
    <scope>NUCLEOTIDE SEQUENCE</scope>
    <source>
        <strain evidence="3">IBT 16125</strain>
    </source>
</reference>
<dbReference type="Proteomes" id="UP001213681">
    <property type="component" value="Unassembled WGS sequence"/>
</dbReference>
<feature type="compositionally biased region" description="Gly residues" evidence="1">
    <location>
        <begin position="155"/>
        <end position="167"/>
    </location>
</feature>
<dbReference type="AlphaFoldDB" id="A0AAD6BV07"/>
<protein>
    <recommendedName>
        <fullName evidence="2">SRP9 domain-containing protein</fullName>
    </recommendedName>
</protein>
<dbReference type="RefSeq" id="XP_056760365.1">
    <property type="nucleotide sequence ID" value="XM_056915611.1"/>
</dbReference>
<dbReference type="InterPro" id="IPR039432">
    <property type="entry name" value="SRP9_dom"/>
</dbReference>
<evidence type="ECO:0000313" key="4">
    <source>
        <dbReference type="Proteomes" id="UP001213681"/>
    </source>
</evidence>
<evidence type="ECO:0000313" key="3">
    <source>
        <dbReference type="EMBL" id="KAJ5433073.1"/>
    </source>
</evidence>
<gene>
    <name evidence="3" type="ORF">N7458_012229</name>
</gene>
<feature type="compositionally biased region" description="Basic residues" evidence="1">
    <location>
        <begin position="168"/>
        <end position="178"/>
    </location>
</feature>
<keyword evidence="4" id="KW-1185">Reference proteome</keyword>